<keyword evidence="1" id="KW-0732">Signal</keyword>
<gene>
    <name evidence="2" type="ORF">ABIA69_000970</name>
</gene>
<dbReference type="Proteomes" id="UP001549363">
    <property type="component" value="Unassembled WGS sequence"/>
</dbReference>
<protein>
    <submittedName>
        <fullName evidence="2">Uncharacterized protein</fullName>
    </submittedName>
</protein>
<name>A0ABV2PFV0_9BACI</name>
<dbReference type="RefSeq" id="WP_054768555.1">
    <property type="nucleotide sequence ID" value="NZ_JBEPSB010000003.1"/>
</dbReference>
<accession>A0ABV2PFV0</accession>
<evidence type="ECO:0000313" key="3">
    <source>
        <dbReference type="Proteomes" id="UP001549363"/>
    </source>
</evidence>
<feature type="chain" id="PRO_5046554076" evidence="1">
    <location>
        <begin position="25"/>
        <end position="187"/>
    </location>
</feature>
<proteinExistence type="predicted"/>
<keyword evidence="3" id="KW-1185">Reference proteome</keyword>
<organism evidence="2 3">
    <name type="scientific">Lysinibacillus parviboronicapiens</name>
    <dbReference type="NCBI Taxonomy" id="436516"/>
    <lineage>
        <taxon>Bacteria</taxon>
        <taxon>Bacillati</taxon>
        <taxon>Bacillota</taxon>
        <taxon>Bacilli</taxon>
        <taxon>Bacillales</taxon>
        <taxon>Bacillaceae</taxon>
        <taxon>Lysinibacillus</taxon>
    </lineage>
</organism>
<dbReference type="EMBL" id="JBEPSB010000003">
    <property type="protein sequence ID" value="MET4559827.1"/>
    <property type="molecule type" value="Genomic_DNA"/>
</dbReference>
<feature type="signal peptide" evidence="1">
    <location>
        <begin position="1"/>
        <end position="24"/>
    </location>
</feature>
<sequence length="187" mass="20173">MKKLIYSGLTAAMMLTIGNPATFATENIPTDDTEEVKSIEVPLADVLDTSLYATNPSTTSILSKDFATSTGQTGKIKSIGQYIDLTKVIPDDATVVSITIYCPTNTTVTQSKYTSIDNYLISNGSGSPVAVKFQKTDSPTSTSKTTAFKDKKANIKWFVQLEGTILMQHTGMDGFTVLGGKMIVEYK</sequence>
<comment type="caution">
    <text evidence="2">The sequence shown here is derived from an EMBL/GenBank/DDBJ whole genome shotgun (WGS) entry which is preliminary data.</text>
</comment>
<evidence type="ECO:0000256" key="1">
    <source>
        <dbReference type="SAM" id="SignalP"/>
    </source>
</evidence>
<reference evidence="2 3" key="1">
    <citation type="submission" date="2024-06" db="EMBL/GenBank/DDBJ databases">
        <title>Sorghum-associated microbial communities from plants grown in Nebraska, USA.</title>
        <authorList>
            <person name="Schachtman D."/>
        </authorList>
    </citation>
    <scope>NUCLEOTIDE SEQUENCE [LARGE SCALE GENOMIC DNA]</scope>
    <source>
        <strain evidence="2 3">736</strain>
    </source>
</reference>
<evidence type="ECO:0000313" key="2">
    <source>
        <dbReference type="EMBL" id="MET4559827.1"/>
    </source>
</evidence>